<gene>
    <name evidence="2" type="ORF">IHE44_0004565</name>
    <name evidence="1" type="ORF">IHE44_004464</name>
</gene>
<evidence type="ECO:0000313" key="3">
    <source>
        <dbReference type="Proteomes" id="UP000618051"/>
    </source>
</evidence>
<reference evidence="2" key="3">
    <citation type="submission" date="2022-01" db="EMBL/GenBank/DDBJ databases">
        <authorList>
            <person name="Rubenstein D.R."/>
        </authorList>
    </citation>
    <scope>NUCLEOTIDE SEQUENCE</scope>
    <source>
        <strain evidence="2">SS15</strain>
        <tissue evidence="2">Liver</tissue>
    </source>
</reference>
<dbReference type="EMBL" id="JADDUC010000019">
    <property type="protein sequence ID" value="KAG0126205.1"/>
    <property type="molecule type" value="Genomic_DNA"/>
</dbReference>
<proteinExistence type="predicted"/>
<name>A0A835NYS4_9PASS</name>
<dbReference type="Proteomes" id="UP000618051">
    <property type="component" value="Unassembled WGS sequence"/>
</dbReference>
<protein>
    <submittedName>
        <fullName evidence="1">Uncharacterized protein</fullName>
    </submittedName>
</protein>
<sequence>MTAGLCAPELLADQVARRVTTPLKVLALNKQFFWIIFQQSWGAAIAIHSCCQRGHQGVKSSPQSPQ</sequence>
<accession>A0A835NYS4</accession>
<evidence type="ECO:0000313" key="1">
    <source>
        <dbReference type="EMBL" id="KAG0126205.1"/>
    </source>
</evidence>
<organism evidence="1">
    <name type="scientific">Lamprotornis superbus</name>
    <dbReference type="NCBI Taxonomy" id="245042"/>
    <lineage>
        <taxon>Eukaryota</taxon>
        <taxon>Metazoa</taxon>
        <taxon>Chordata</taxon>
        <taxon>Craniata</taxon>
        <taxon>Vertebrata</taxon>
        <taxon>Euteleostomi</taxon>
        <taxon>Archelosauria</taxon>
        <taxon>Archosauria</taxon>
        <taxon>Dinosauria</taxon>
        <taxon>Saurischia</taxon>
        <taxon>Theropoda</taxon>
        <taxon>Coelurosauria</taxon>
        <taxon>Aves</taxon>
        <taxon>Neognathae</taxon>
        <taxon>Neoaves</taxon>
        <taxon>Telluraves</taxon>
        <taxon>Australaves</taxon>
        <taxon>Passeriformes</taxon>
        <taxon>Sturnidae</taxon>
        <taxon>Lamprotornis</taxon>
    </lineage>
</organism>
<keyword evidence="3" id="KW-1185">Reference proteome</keyword>
<dbReference type="EMBL" id="JADDUC020000018">
    <property type="protein sequence ID" value="KAI1233389.1"/>
    <property type="molecule type" value="Genomic_DNA"/>
</dbReference>
<comment type="caution">
    <text evidence="1">The sequence shown here is derived from an EMBL/GenBank/DDBJ whole genome shotgun (WGS) entry which is preliminary data.</text>
</comment>
<feature type="non-terminal residue" evidence="1">
    <location>
        <position position="66"/>
    </location>
</feature>
<reference evidence="2 3" key="2">
    <citation type="journal article" date="2021" name="J. Hered.">
        <title>Feather Gene Expression Elucidates the Developmental Basis of Plumage Iridescence in African Starlings.</title>
        <authorList>
            <person name="Rubenstein D.R."/>
            <person name="Corvelo A."/>
            <person name="MacManes M.D."/>
            <person name="Maia R."/>
            <person name="Narzisi G."/>
            <person name="Rousaki A."/>
            <person name="Vandenabeele P."/>
            <person name="Shawkey M.D."/>
            <person name="Solomon J."/>
        </authorList>
    </citation>
    <scope>NUCLEOTIDE SEQUENCE [LARGE SCALE GENOMIC DNA]</scope>
    <source>
        <strain evidence="2">SS15</strain>
    </source>
</reference>
<evidence type="ECO:0000313" key="2">
    <source>
        <dbReference type="EMBL" id="KAI1233389.1"/>
    </source>
</evidence>
<reference evidence="1" key="1">
    <citation type="submission" date="2020-10" db="EMBL/GenBank/DDBJ databases">
        <title>Feather gene expression reveals the developmental basis of iridescence in African starlings.</title>
        <authorList>
            <person name="Rubenstein D.R."/>
        </authorList>
    </citation>
    <scope>NUCLEOTIDE SEQUENCE</scope>
    <source>
        <strain evidence="1">SS15</strain>
        <tissue evidence="1">Liver</tissue>
    </source>
</reference>
<dbReference type="AlphaFoldDB" id="A0A835NYS4"/>